<dbReference type="InterPro" id="IPR008928">
    <property type="entry name" value="6-hairpin_glycosidase_sf"/>
</dbReference>
<accession>A0A9X3BQM5</accession>
<comment type="caution">
    <text evidence="1">The sequence shown here is derived from an EMBL/GenBank/DDBJ whole genome shotgun (WGS) entry which is preliminary data.</text>
</comment>
<dbReference type="RefSeq" id="WP_264016053.1">
    <property type="nucleotide sequence ID" value="NZ_JACKSJ010000257.1"/>
</dbReference>
<organism evidence="1 2">
    <name type="scientific">[Mycobacterium] manitobense</name>
    <dbReference type="NCBI Taxonomy" id="190147"/>
    <lineage>
        <taxon>Bacteria</taxon>
        <taxon>Bacillati</taxon>
        <taxon>Actinomycetota</taxon>
        <taxon>Actinomycetes</taxon>
        <taxon>Mycobacteriales</taxon>
        <taxon>Mycobacteriaceae</taxon>
        <taxon>Mycolicibacterium</taxon>
    </lineage>
</organism>
<evidence type="ECO:0000313" key="1">
    <source>
        <dbReference type="EMBL" id="MCV7173879.1"/>
    </source>
</evidence>
<proteinExistence type="predicted"/>
<dbReference type="Proteomes" id="UP001140293">
    <property type="component" value="Unassembled WGS sequence"/>
</dbReference>
<gene>
    <name evidence="1" type="ORF">H7I41_28560</name>
</gene>
<dbReference type="GO" id="GO:0005975">
    <property type="term" value="P:carbohydrate metabolic process"/>
    <property type="evidence" value="ECO:0007669"/>
    <property type="project" value="InterPro"/>
</dbReference>
<dbReference type="SUPFAM" id="SSF48208">
    <property type="entry name" value="Six-hairpin glycosidases"/>
    <property type="match status" value="1"/>
</dbReference>
<dbReference type="EMBL" id="JACKSJ010000257">
    <property type="protein sequence ID" value="MCV7173879.1"/>
    <property type="molecule type" value="Genomic_DNA"/>
</dbReference>
<protein>
    <submittedName>
        <fullName evidence="1">Glycosyltransferase</fullName>
    </submittedName>
</protein>
<reference evidence="1" key="1">
    <citation type="submission" date="2020-07" db="EMBL/GenBank/DDBJ databases">
        <authorList>
            <person name="Pettersson B.M.F."/>
            <person name="Behra P.R.K."/>
            <person name="Ramesh M."/>
            <person name="Das S."/>
            <person name="Dasgupta S."/>
            <person name="Kirsebom L.A."/>
        </authorList>
    </citation>
    <scope>NUCLEOTIDE SEQUENCE</scope>
    <source>
        <strain evidence="1">DSM 44615</strain>
    </source>
</reference>
<dbReference type="AlphaFoldDB" id="A0A9X3BQM5"/>
<keyword evidence="2" id="KW-1185">Reference proteome</keyword>
<reference evidence="1" key="2">
    <citation type="journal article" date="2022" name="BMC Genomics">
        <title>Comparative genome analysis of mycobacteria focusing on tRNA and non-coding RNA.</title>
        <authorList>
            <person name="Behra P.R.K."/>
            <person name="Pettersson B.M.F."/>
            <person name="Ramesh M."/>
            <person name="Das S."/>
            <person name="Dasgupta S."/>
            <person name="Kirsebom L.A."/>
        </authorList>
    </citation>
    <scope>NUCLEOTIDE SEQUENCE</scope>
    <source>
        <strain evidence="1">DSM 44615</strain>
    </source>
</reference>
<sequence>MNTETPVPLFDHLRRMTDSRGTFEHACLDAPRPEHGYCTDDMARVIVVIVRQPEVDRTLNGLAGLALRFLGEAQTLTGPCRNRMDSSGRWTDEPGLDDPWGRCVWATGTAAAHSPVAWAKQSALMQFERAVQARSTSPRAMAFAALGAAELLSVQPDHAAARRLLTDYRESLPAPSGDPAWPWPEARLAYANAVLAEAMIATGDALDDSGLRRRGLDLLAWLVDYETVDGHFSPTPVGGRDNSDARPGFDQQPIEVSTLADACARAATVDPDAAWPDGVRRAAAWFEGDNDSAQVMWDPATGGGYDGLHADGVNLNRGAESTLAVLSTFQHARRLATVPQ</sequence>
<evidence type="ECO:0000313" key="2">
    <source>
        <dbReference type="Proteomes" id="UP001140293"/>
    </source>
</evidence>
<name>A0A9X3BQM5_9MYCO</name>